<protein>
    <recommendedName>
        <fullName evidence="4">Cache domain-containing protein</fullName>
    </recommendedName>
</protein>
<proteinExistence type="predicted"/>
<evidence type="ECO:0000313" key="2">
    <source>
        <dbReference type="EMBL" id="NDU97767.1"/>
    </source>
</evidence>
<feature type="transmembrane region" description="Helical" evidence="1">
    <location>
        <begin position="20"/>
        <end position="40"/>
    </location>
</feature>
<comment type="caution">
    <text evidence="2">The sequence shown here is derived from an EMBL/GenBank/DDBJ whole genome shotgun (WGS) entry which is preliminary data.</text>
</comment>
<keyword evidence="1" id="KW-0812">Transmembrane</keyword>
<evidence type="ECO:0000256" key="1">
    <source>
        <dbReference type="SAM" id="Phobius"/>
    </source>
</evidence>
<accession>A0A6L9LDT1</accession>
<dbReference type="AlphaFoldDB" id="A0A6L9LDT1"/>
<keyword evidence="3" id="KW-1185">Reference proteome</keyword>
<evidence type="ECO:0000313" key="3">
    <source>
        <dbReference type="Proteomes" id="UP000474175"/>
    </source>
</evidence>
<gene>
    <name evidence="2" type="ORF">GK108_22980</name>
</gene>
<organism evidence="2 3">
    <name type="scientific">Spirosoma terrae</name>
    <dbReference type="NCBI Taxonomy" id="1968276"/>
    <lineage>
        <taxon>Bacteria</taxon>
        <taxon>Pseudomonadati</taxon>
        <taxon>Bacteroidota</taxon>
        <taxon>Cytophagia</taxon>
        <taxon>Cytophagales</taxon>
        <taxon>Cytophagaceae</taxon>
        <taxon>Spirosoma</taxon>
    </lineage>
</organism>
<keyword evidence="1" id="KW-1133">Transmembrane helix</keyword>
<dbReference type="RefSeq" id="WP_163953550.1">
    <property type="nucleotide sequence ID" value="NZ_JAAFZH010000013.1"/>
</dbReference>
<name>A0A6L9LDT1_9BACT</name>
<evidence type="ECO:0008006" key="4">
    <source>
        <dbReference type="Google" id="ProtNLM"/>
    </source>
</evidence>
<dbReference type="CDD" id="cd18773">
    <property type="entry name" value="PDC1_HK_sensor"/>
    <property type="match status" value="1"/>
</dbReference>
<keyword evidence="1" id="KW-0472">Membrane</keyword>
<reference evidence="2 3" key="1">
    <citation type="submission" date="2020-02" db="EMBL/GenBank/DDBJ databases">
        <title>Draft genome sequence of two Spirosoma agri KCTC 52727 and Spirosoma terrae KCTC 52035.</title>
        <authorList>
            <person name="Rojas J."/>
            <person name="Ambika Manirajan B."/>
            <person name="Suarez C."/>
            <person name="Ratering S."/>
            <person name="Schnell S."/>
        </authorList>
    </citation>
    <scope>NUCLEOTIDE SEQUENCE [LARGE SCALE GENOMIC DNA]</scope>
    <source>
        <strain evidence="2 3">KCTC 52035</strain>
    </source>
</reference>
<dbReference type="Proteomes" id="UP000474175">
    <property type="component" value="Unassembled WGS sequence"/>
</dbReference>
<sequence length="187" mass="21271">MATDTHINPKNTSPNNTRRLTILLYTVIGLLLIGAGYLLYRNIQLSRRAEDHQQLVEKTVLEKQLSNDRQQLTFTMKAFSWAIRNALLQNKPGEINDYFNTLVKDRGVQELLLIDAAGKVTVSTNKKNQGIVFSSRFPAYLLQQQEVYFNNNDPYELSAPVVGPDGRLGTLVMFYKPTRILPDSLTR</sequence>
<dbReference type="EMBL" id="JAAFZH010000013">
    <property type="protein sequence ID" value="NDU97767.1"/>
    <property type="molecule type" value="Genomic_DNA"/>
</dbReference>